<keyword evidence="1" id="KW-0862">Zinc</keyword>
<evidence type="ECO:0000256" key="3">
    <source>
        <dbReference type="SAM" id="MobiDB-lite"/>
    </source>
</evidence>
<keyword evidence="2" id="KW-0175">Coiled coil</keyword>
<feature type="coiled-coil region" evidence="2">
    <location>
        <begin position="387"/>
        <end position="487"/>
    </location>
</feature>
<comment type="caution">
    <text evidence="5">The sequence shown here is derived from an EMBL/GenBank/DDBJ whole genome shotgun (WGS) entry which is preliminary data.</text>
</comment>
<dbReference type="SUPFAM" id="SSF57756">
    <property type="entry name" value="Retrovirus zinc finger-like domains"/>
    <property type="match status" value="1"/>
</dbReference>
<accession>A0AAW1WZW0</accession>
<feature type="compositionally biased region" description="Polar residues" evidence="3">
    <location>
        <begin position="263"/>
        <end position="275"/>
    </location>
</feature>
<reference evidence="5 6" key="1">
    <citation type="journal article" date="2023" name="G3 (Bethesda)">
        <title>A chromosome-length genome assembly and annotation of blackberry (Rubus argutus, cv. 'Hillquist').</title>
        <authorList>
            <person name="Bruna T."/>
            <person name="Aryal R."/>
            <person name="Dudchenko O."/>
            <person name="Sargent D.J."/>
            <person name="Mead D."/>
            <person name="Buti M."/>
            <person name="Cavallini A."/>
            <person name="Hytonen T."/>
            <person name="Andres J."/>
            <person name="Pham M."/>
            <person name="Weisz D."/>
            <person name="Mascagni F."/>
            <person name="Usai G."/>
            <person name="Natali L."/>
            <person name="Bassil N."/>
            <person name="Fernandez G.E."/>
            <person name="Lomsadze A."/>
            <person name="Armour M."/>
            <person name="Olukolu B."/>
            <person name="Poorten T."/>
            <person name="Britton C."/>
            <person name="Davik J."/>
            <person name="Ashrafi H."/>
            <person name="Aiden E.L."/>
            <person name="Borodovsky M."/>
            <person name="Worthington M."/>
        </authorList>
    </citation>
    <scope>NUCLEOTIDE SEQUENCE [LARGE SCALE GENOMIC DNA]</scope>
    <source>
        <strain evidence="5">PI 553951</strain>
    </source>
</reference>
<dbReference type="PANTHER" id="PTHR35317">
    <property type="entry name" value="OS04G0629600 PROTEIN"/>
    <property type="match status" value="1"/>
</dbReference>
<keyword evidence="1" id="KW-0863">Zinc-finger</keyword>
<dbReference type="Pfam" id="PF14223">
    <property type="entry name" value="Retrotran_gag_2"/>
    <property type="match status" value="1"/>
</dbReference>
<evidence type="ECO:0000313" key="5">
    <source>
        <dbReference type="EMBL" id="KAK9930158.1"/>
    </source>
</evidence>
<dbReference type="SMART" id="SM00343">
    <property type="entry name" value="ZnF_C2HC"/>
    <property type="match status" value="1"/>
</dbReference>
<feature type="region of interest" description="Disordered" evidence="3">
    <location>
        <begin position="263"/>
        <end position="292"/>
    </location>
</feature>
<protein>
    <recommendedName>
        <fullName evidence="4">CCHC-type domain-containing protein</fullName>
    </recommendedName>
</protein>
<keyword evidence="1" id="KW-0479">Metal-binding</keyword>
<dbReference type="AlphaFoldDB" id="A0AAW1WZW0"/>
<dbReference type="Pfam" id="PF00098">
    <property type="entry name" value="zf-CCHC"/>
    <property type="match status" value="1"/>
</dbReference>
<dbReference type="InterPro" id="IPR036875">
    <property type="entry name" value="Znf_CCHC_sf"/>
</dbReference>
<evidence type="ECO:0000256" key="1">
    <source>
        <dbReference type="PROSITE-ProRule" id="PRU00047"/>
    </source>
</evidence>
<name>A0AAW1WZW0_RUBAR</name>
<proteinExistence type="predicted"/>
<dbReference type="Gene3D" id="4.10.60.10">
    <property type="entry name" value="Zinc finger, CCHC-type"/>
    <property type="match status" value="1"/>
</dbReference>
<feature type="domain" description="CCHC-type" evidence="4">
    <location>
        <begin position="301"/>
        <end position="315"/>
    </location>
</feature>
<dbReference type="EMBL" id="JBEDUW010000005">
    <property type="protein sequence ID" value="KAK9930158.1"/>
    <property type="molecule type" value="Genomic_DNA"/>
</dbReference>
<gene>
    <name evidence="5" type="ORF">M0R45_027210</name>
</gene>
<feature type="compositionally biased region" description="Basic and acidic residues" evidence="3">
    <location>
        <begin position="276"/>
        <end position="288"/>
    </location>
</feature>
<dbReference type="GO" id="GO:0008270">
    <property type="term" value="F:zinc ion binding"/>
    <property type="evidence" value="ECO:0007669"/>
    <property type="project" value="UniProtKB-KW"/>
</dbReference>
<evidence type="ECO:0000313" key="6">
    <source>
        <dbReference type="Proteomes" id="UP001457282"/>
    </source>
</evidence>
<dbReference type="GO" id="GO:0003676">
    <property type="term" value="F:nucleic acid binding"/>
    <property type="evidence" value="ECO:0007669"/>
    <property type="project" value="InterPro"/>
</dbReference>
<feature type="compositionally biased region" description="Basic and acidic residues" evidence="3">
    <location>
        <begin position="51"/>
        <end position="60"/>
    </location>
</feature>
<organism evidence="5 6">
    <name type="scientific">Rubus argutus</name>
    <name type="common">Southern blackberry</name>
    <dbReference type="NCBI Taxonomy" id="59490"/>
    <lineage>
        <taxon>Eukaryota</taxon>
        <taxon>Viridiplantae</taxon>
        <taxon>Streptophyta</taxon>
        <taxon>Embryophyta</taxon>
        <taxon>Tracheophyta</taxon>
        <taxon>Spermatophyta</taxon>
        <taxon>Magnoliopsida</taxon>
        <taxon>eudicotyledons</taxon>
        <taxon>Gunneridae</taxon>
        <taxon>Pentapetalae</taxon>
        <taxon>rosids</taxon>
        <taxon>fabids</taxon>
        <taxon>Rosales</taxon>
        <taxon>Rosaceae</taxon>
        <taxon>Rosoideae</taxon>
        <taxon>Rosoideae incertae sedis</taxon>
        <taxon>Rubus</taxon>
    </lineage>
</organism>
<evidence type="ECO:0000256" key="2">
    <source>
        <dbReference type="SAM" id="Coils"/>
    </source>
</evidence>
<dbReference type="InterPro" id="IPR001878">
    <property type="entry name" value="Znf_CCHC"/>
</dbReference>
<dbReference type="PROSITE" id="PS50158">
    <property type="entry name" value="ZF_CCHC"/>
    <property type="match status" value="1"/>
</dbReference>
<sequence length="555" mass="64065">MERDRAAGSINCPPLFNGEDYLEWKIMMRAFLYSQDENMWNIVEVGWKHPTEPVDSKKSEGSSSDTILKPRKEWSEEEVRDRNCDFKARNSLFTALSKRERTRISHCDTAKKAWDLLEATYEGNKKVRSQKLQRLTQEFENMSMGEDELVDDFHARLLSISSQCQSLGDPIEEHRIVKKFLRSLPPKFQAKQTAIEEAQDLDIYPLDELVGNLKTFEMRIKPDKKVKNVAFTSIKKKENDENEVIDLALLTKEFKKFLKTKNASSGSSRNFSNQRKGFDSERHFDKSSRFTQKKNSSEKIKCFECGGFGHIAAECANRKQTPKDSKALTSTWDDSDEEIFCGNEVNDLALTSSLHLENSDDSESEEGFSDEEANDKYLQLYNATKIVQKKNLELEEKVKLINQEKRRVEVSLESNSKSWETERTNLLEKIKLLQEETSSLSLFEDKEELDVRLRTLQVELKAQTNLNVLLTQENEKLQVELTEARTKFSKFDISSEKVSKMIGFGRTPYNREGLGYEGTSTGAAQFVKENNPDPVKKLMRYACHSLYQNLSQNRD</sequence>
<dbReference type="Proteomes" id="UP001457282">
    <property type="component" value="Unassembled WGS sequence"/>
</dbReference>
<feature type="region of interest" description="Disordered" evidence="3">
    <location>
        <begin position="51"/>
        <end position="74"/>
    </location>
</feature>
<keyword evidence="6" id="KW-1185">Reference proteome</keyword>
<dbReference type="PANTHER" id="PTHR35317:SF35">
    <property type="entry name" value="DUF4219 DOMAIN-CONTAINING PROTEIN"/>
    <property type="match status" value="1"/>
</dbReference>
<evidence type="ECO:0000259" key="4">
    <source>
        <dbReference type="PROSITE" id="PS50158"/>
    </source>
</evidence>